<keyword evidence="3" id="KW-0223">Dioxygenase</keyword>
<evidence type="ECO:0000256" key="1">
    <source>
        <dbReference type="ARBA" id="ARBA00001961"/>
    </source>
</evidence>
<dbReference type="OrthoDB" id="19787at10239"/>
<evidence type="ECO:0000256" key="5">
    <source>
        <dbReference type="ARBA" id="ARBA00023004"/>
    </source>
</evidence>
<keyword evidence="2" id="KW-0479">Metal-binding</keyword>
<dbReference type="SMART" id="SM00702">
    <property type="entry name" value="P4Hc"/>
    <property type="match status" value="1"/>
</dbReference>
<organismHost>
    <name type="scientific">Prochlorococcus</name>
    <dbReference type="NCBI Taxonomy" id="1218"/>
</organismHost>
<protein>
    <submittedName>
        <fullName evidence="7">PiuC</fullName>
    </submittedName>
</protein>
<evidence type="ECO:0000313" key="10">
    <source>
        <dbReference type="Proteomes" id="UP000013923"/>
    </source>
</evidence>
<dbReference type="GO" id="GO:0016705">
    <property type="term" value="F:oxidoreductase activity, acting on paired donors, with incorporation or reduction of molecular oxygen"/>
    <property type="evidence" value="ECO:0007669"/>
    <property type="project" value="InterPro"/>
</dbReference>
<evidence type="ECO:0000256" key="2">
    <source>
        <dbReference type="ARBA" id="ARBA00022723"/>
    </source>
</evidence>
<reference evidence="7 9" key="1">
    <citation type="journal article" date="2005" name="PLoS Biol.">
        <title>Three Prochlorococcus cyanophage genomes: signature features and ecological interpretations.</title>
        <authorList>
            <person name="Sullivan M.B."/>
            <person name="Coleman M.L."/>
            <person name="Weigele P."/>
            <person name="Rohwer F."/>
            <person name="Chisholm S.W."/>
        </authorList>
    </citation>
    <scope>NUCLEOTIDE SEQUENCE</scope>
</reference>
<proteinExistence type="predicted"/>
<keyword evidence="9" id="KW-1185">Reference proteome</keyword>
<dbReference type="InterPro" id="IPR044862">
    <property type="entry name" value="Pro_4_hyd_alph_FE2OG_OXY"/>
</dbReference>
<keyword evidence="4" id="KW-0560">Oxidoreductase</keyword>
<comment type="cofactor">
    <cofactor evidence="1">
        <name>L-ascorbate</name>
        <dbReference type="ChEBI" id="CHEBI:38290"/>
    </cofactor>
</comment>
<dbReference type="RefSeq" id="YP_214263.1">
    <property type="nucleotide sequence ID" value="NC_006883.2"/>
</dbReference>
<dbReference type="GO" id="GO:0031418">
    <property type="term" value="F:L-ascorbic acid binding"/>
    <property type="evidence" value="ECO:0007669"/>
    <property type="project" value="InterPro"/>
</dbReference>
<dbReference type="GO" id="GO:0051213">
    <property type="term" value="F:dioxygenase activity"/>
    <property type="evidence" value="ECO:0007669"/>
    <property type="project" value="UniProtKB-KW"/>
</dbReference>
<dbReference type="PROSITE" id="PS51471">
    <property type="entry name" value="FE2OG_OXY"/>
    <property type="match status" value="1"/>
</dbReference>
<dbReference type="EMBL" id="GU071092">
    <property type="protein sequence ID" value="ACY75907.1"/>
    <property type="molecule type" value="Genomic_DNA"/>
</dbReference>
<dbReference type="InterPro" id="IPR045054">
    <property type="entry name" value="P4HA-like"/>
</dbReference>
<evidence type="ECO:0000256" key="4">
    <source>
        <dbReference type="ARBA" id="ARBA00023002"/>
    </source>
</evidence>
<feature type="domain" description="Fe2OG dioxygenase" evidence="6">
    <location>
        <begin position="101"/>
        <end position="195"/>
    </location>
</feature>
<organism evidence="7 9">
    <name type="scientific">Prochlorococcus phage P-SSM2</name>
    <dbReference type="NCBI Taxonomy" id="268746"/>
    <lineage>
        <taxon>Viruses</taxon>
        <taxon>Duplodnaviria</taxon>
        <taxon>Heunggongvirae</taxon>
        <taxon>Uroviricota</taxon>
        <taxon>Caudoviricetes</taxon>
        <taxon>Pantevenvirales</taxon>
        <taxon>Kyanoviridae</taxon>
        <taxon>Salacisavirus</taxon>
        <taxon>Salacisavirus pssm2</taxon>
    </lineage>
</organism>
<dbReference type="EMBL" id="AY939844">
    <property type="protein sequence ID" value="AAX44409.1"/>
    <property type="molecule type" value="Genomic_DNA"/>
</dbReference>
<dbReference type="GO" id="GO:0005506">
    <property type="term" value="F:iron ion binding"/>
    <property type="evidence" value="ECO:0007669"/>
    <property type="project" value="InterPro"/>
</dbReference>
<name>Q58MX3_BPPRM</name>
<dbReference type="KEGG" id="vg:3294287"/>
<dbReference type="Proteomes" id="UP000013923">
    <property type="component" value="Genome"/>
</dbReference>
<evidence type="ECO:0000313" key="8">
    <source>
        <dbReference type="EMBL" id="ACY75907.1"/>
    </source>
</evidence>
<reference evidence="7 9" key="3">
    <citation type="journal article" date="2010" name="Environ. Microbiol.">
        <title>Genomic analysis of oceanic cyanobacterial myoviruses compared with T4-like myoviruses from diverse hosts and environments.</title>
        <authorList>
            <person name="Sullivan M.B."/>
            <person name="Huang K.H."/>
            <person name="Ignacio-Espinoza J.C."/>
            <person name="Berlin A.M."/>
            <person name="Kelly L."/>
            <person name="Weigele P.R."/>
            <person name="DeFrancesco A.S."/>
            <person name="Kern S.E."/>
            <person name="Thompson L.R."/>
            <person name="Young S."/>
            <person name="Yandava C."/>
            <person name="Fu R."/>
            <person name="Krastins B."/>
            <person name="Chase M."/>
            <person name="Sarracino D."/>
            <person name="Osburne M.S."/>
            <person name="Henn M.R."/>
            <person name="Chisholm S.W."/>
        </authorList>
    </citation>
    <scope>NUCLEOTIDE SEQUENCE [LARGE SCALE GENOMIC DNA]</scope>
</reference>
<dbReference type="PANTHER" id="PTHR10869:SF246">
    <property type="entry name" value="TRANSMEMBRANE PROLYL 4-HYDROXYLASE"/>
    <property type="match status" value="1"/>
</dbReference>
<dbReference type="Proteomes" id="UP000000991">
    <property type="component" value="Segment"/>
</dbReference>
<keyword evidence="5" id="KW-0408">Iron</keyword>
<evidence type="ECO:0000313" key="7">
    <source>
        <dbReference type="EMBL" id="AAX44409.1"/>
    </source>
</evidence>
<evidence type="ECO:0000259" key="6">
    <source>
        <dbReference type="PROSITE" id="PS51471"/>
    </source>
</evidence>
<sequence>MNDLIQVIKILNGTDLKKVNQYVDTLDFEDNTVFGKPGEECQTNTDIRSSTGVSLDDAHEITNVIHTSMNNGLDEYKRRVQKIHPNFSYYPVPGAVGTRSWREGIQILDYKKGQEYKFHHDAATEPRLGEYHRKISVILYLKEATKGGGTAFSHLSVKPKPGYALIFPSNWCYPHAGEPVSAGKKRVAVTWYYVENI</sequence>
<dbReference type="Gene3D" id="2.60.120.620">
    <property type="entry name" value="q2cbj1_9rhob like domain"/>
    <property type="match status" value="1"/>
</dbReference>
<evidence type="ECO:0000256" key="3">
    <source>
        <dbReference type="ARBA" id="ARBA00022964"/>
    </source>
</evidence>
<dbReference type="PANTHER" id="PTHR10869">
    <property type="entry name" value="PROLYL 4-HYDROXYLASE ALPHA SUBUNIT"/>
    <property type="match status" value="1"/>
</dbReference>
<dbReference type="GeneID" id="3294287"/>
<gene>
    <name evidence="7" type="primary">piuC</name>
    <name evidence="8" type="ORF">PCMG_00031</name>
    <name evidence="7" type="ORF">PSSM2_031</name>
</gene>
<dbReference type="InterPro" id="IPR006620">
    <property type="entry name" value="Pro_4_hyd_alph"/>
</dbReference>
<dbReference type="Pfam" id="PF13640">
    <property type="entry name" value="2OG-FeII_Oxy_3"/>
    <property type="match status" value="1"/>
</dbReference>
<evidence type="ECO:0000313" key="9">
    <source>
        <dbReference type="Proteomes" id="UP000000991"/>
    </source>
</evidence>
<dbReference type="InterPro" id="IPR005123">
    <property type="entry name" value="Oxoglu/Fe-dep_dioxygenase_dom"/>
</dbReference>
<reference evidence="8 10" key="2">
    <citation type="submission" date="2009-10" db="EMBL/GenBank/DDBJ databases">
        <title>The Genome Sequence of Prochlorococcus phage P-SSM2.</title>
        <authorList>
            <consortium name="The Broad Institute Genome Sequencing Platform"/>
            <person name="Henn M.R."/>
            <person name="Sullivan M.S."/>
            <person name="Osburne M.S."/>
            <person name="Levin J."/>
            <person name="Malboeuf C."/>
            <person name="Casali M."/>
            <person name="Russ C."/>
            <person name="Lennon N."/>
            <person name="Chapman S.B."/>
            <person name="Erlich R."/>
            <person name="Young S.K."/>
            <person name="Koehrsen M."/>
            <person name="Yandava C."/>
            <person name="Zeng Q."/>
            <person name="Alvarado L."/>
            <person name="Anderson S."/>
            <person name="Berlin A."/>
            <person name="Borenstein D."/>
            <person name="Chen Z."/>
            <person name="Engels R."/>
            <person name="Freedman E."/>
            <person name="Gellesch M."/>
            <person name="Goldberg J."/>
            <person name="Green L."/>
            <person name="Griggs A."/>
            <person name="Gujja S."/>
            <person name="Heilman E.R."/>
            <person name="Heiman D."/>
            <person name="Hepburn T."/>
            <person name="Howarth C."/>
            <person name="Jen D."/>
            <person name="Larson L."/>
            <person name="Lewis B."/>
            <person name="Mehta T."/>
            <person name="Park D."/>
            <person name="Pearson M."/>
            <person name="Richards J."/>
            <person name="Rizzolo K."/>
            <person name="Roberts A."/>
            <person name="Ryan E."/>
            <person name="Saif S."/>
            <person name="Shea T."/>
            <person name="Shenoy N."/>
            <person name="Sisk P."/>
            <person name="Stolte C."/>
            <person name="Sykes S."/>
            <person name="Walk T."/>
            <person name="White J."/>
            <person name="Yu Q."/>
            <person name="Coleman M.L."/>
            <person name="Huang K.H."/>
            <person name="Weigele P.R."/>
            <person name="DeFrancesco A.S."/>
            <person name="Kern S.E."/>
            <person name="Thompson L.R."/>
            <person name="Fu R."/>
            <person name="Hombeck B."/>
            <person name="Chisholm S.W."/>
            <person name="Haas B."/>
            <person name="Nusbaum C."/>
            <person name="Birren B."/>
        </authorList>
    </citation>
    <scope>NUCLEOTIDE SEQUENCE [LARGE SCALE GENOMIC DNA]</scope>
    <source>
        <strain evidence="8">P-SSM2</strain>
    </source>
</reference>
<accession>Q58MX3</accession>